<dbReference type="RefSeq" id="WP_003464874.1">
    <property type="nucleotide sequence ID" value="NZ_ABDW01000025.1"/>
</dbReference>
<accession>B1BVE5</accession>
<gene>
    <name evidence="1" type="ORF">AC3_A0045</name>
</gene>
<proteinExistence type="predicted"/>
<evidence type="ECO:0000313" key="1">
    <source>
        <dbReference type="EMBL" id="EDT14347.1"/>
    </source>
</evidence>
<evidence type="ECO:0000313" key="2">
    <source>
        <dbReference type="Proteomes" id="UP000005337"/>
    </source>
</evidence>
<name>B1BVE5_CLOPF</name>
<dbReference type="EMBL" id="ABDW01000025">
    <property type="protein sequence ID" value="EDT14347.1"/>
    <property type="molecule type" value="Genomic_DNA"/>
</dbReference>
<protein>
    <submittedName>
        <fullName evidence="1">Uncharacterized protein</fullName>
    </submittedName>
</protein>
<dbReference type="AlphaFoldDB" id="B1BVE5"/>
<dbReference type="Proteomes" id="UP000005337">
    <property type="component" value="Unassembled WGS sequence"/>
</dbReference>
<organism evidence="1 2">
    <name type="scientific">Clostridium perfringens E str. JGS1987</name>
    <dbReference type="NCBI Taxonomy" id="451755"/>
    <lineage>
        <taxon>Bacteria</taxon>
        <taxon>Bacillati</taxon>
        <taxon>Bacillota</taxon>
        <taxon>Clostridia</taxon>
        <taxon>Eubacteriales</taxon>
        <taxon>Clostridiaceae</taxon>
        <taxon>Clostridium</taxon>
    </lineage>
</organism>
<reference evidence="1 2" key="1">
    <citation type="submission" date="2007-07" db="EMBL/GenBank/DDBJ databases">
        <title>Annotation of Clostridium perfringens E str. JGS1987.</title>
        <authorList>
            <person name="Paulsen I."/>
            <person name="Sebastian Y."/>
        </authorList>
    </citation>
    <scope>NUCLEOTIDE SEQUENCE [LARGE SCALE GENOMIC DNA]</scope>
    <source>
        <strain evidence="2">E str. JGS1987</strain>
    </source>
</reference>
<sequence>MKYKRGHLNCRTIKQREKIIEKYDIEIITVANLLKGRTMDSDAGGIIEDRYYEFRCTSKKNNLNKYTIICGIIAGESLIRFAKIKDVIVFNPLKREYNIDRYNNSVKCEDYHKIKWDKTAKELFYAINILEFYWKKSLNNTLYKVKREIMVNRDKEPSLQFIKKVNNCIAEDRTRLKISDMILKLREEDERVRDFNFKNINNILEKNNIESNFS</sequence>
<comment type="caution">
    <text evidence="1">The sequence shown here is derived from an EMBL/GenBank/DDBJ whole genome shotgun (WGS) entry which is preliminary data.</text>
</comment>